<evidence type="ECO:0000256" key="4">
    <source>
        <dbReference type="ARBA" id="ARBA00023014"/>
    </source>
</evidence>
<keyword evidence="2" id="KW-0479">Metal-binding</keyword>
<dbReference type="InterPro" id="IPR011806">
    <property type="entry name" value="DsrA"/>
</dbReference>
<feature type="domain" description="4Fe-4S ferredoxin-type" evidence="5">
    <location>
        <begin position="281"/>
        <end position="309"/>
    </location>
</feature>
<evidence type="ECO:0000313" key="6">
    <source>
        <dbReference type="EMBL" id="BDD85745.1"/>
    </source>
</evidence>
<dbReference type="Gene3D" id="6.10.140.1420">
    <property type="match status" value="1"/>
</dbReference>
<evidence type="ECO:0000259" key="5">
    <source>
        <dbReference type="PROSITE" id="PS51379"/>
    </source>
</evidence>
<dbReference type="InterPro" id="IPR045854">
    <property type="entry name" value="NO2/SO3_Rdtase_4Fe4S_sf"/>
</dbReference>
<dbReference type="Gene3D" id="3.30.70.2500">
    <property type="match status" value="1"/>
</dbReference>
<keyword evidence="7" id="KW-1185">Reference proteome</keyword>
<protein>
    <submittedName>
        <fullName evidence="6">Sulfite reductase, dissimilatory-type subunit alpha</fullName>
    </submittedName>
</protein>
<dbReference type="NCBIfam" id="TIGR02064">
    <property type="entry name" value="dsrA"/>
    <property type="match status" value="1"/>
</dbReference>
<dbReference type="InterPro" id="IPR017896">
    <property type="entry name" value="4Fe4S_Fe-S-bd"/>
</dbReference>
<keyword evidence="1" id="KW-0004">4Fe-4S</keyword>
<dbReference type="RefSeq" id="WP_284152879.1">
    <property type="nucleotide sequence ID" value="NZ_AP025516.1"/>
</dbReference>
<reference evidence="6 7" key="1">
    <citation type="submission" date="2022-01" db="EMBL/GenBank/DDBJ databases">
        <title>Desulfofustis limnae sp. nov., a novel mesophilic sulfate-reducing bacterium isolated from marsh soil.</title>
        <authorList>
            <person name="Watanabe M."/>
            <person name="Takahashi A."/>
            <person name="Kojima H."/>
            <person name="Fukui M."/>
        </authorList>
    </citation>
    <scope>NUCLEOTIDE SEQUENCE [LARGE SCALE GENOMIC DNA]</scope>
    <source>
        <strain evidence="6 7">PPLL</strain>
    </source>
</reference>
<accession>A0ABM7W4A2</accession>
<dbReference type="SUPFAM" id="SSF56014">
    <property type="entry name" value="Nitrite and sulphite reductase 4Fe-4S domain-like"/>
    <property type="match status" value="1"/>
</dbReference>
<dbReference type="Pfam" id="PF01077">
    <property type="entry name" value="NIR_SIR"/>
    <property type="match status" value="1"/>
</dbReference>
<dbReference type="PROSITE" id="PS51379">
    <property type="entry name" value="4FE4S_FER_2"/>
    <property type="match status" value="1"/>
</dbReference>
<name>A0ABM7W4A2_9BACT</name>
<evidence type="ECO:0000256" key="1">
    <source>
        <dbReference type="ARBA" id="ARBA00022485"/>
    </source>
</evidence>
<dbReference type="InterPro" id="IPR036136">
    <property type="entry name" value="Nit/Sulf_reduc_fer-like_dom_sf"/>
</dbReference>
<keyword evidence="4" id="KW-0411">Iron-sulfur</keyword>
<evidence type="ECO:0000256" key="3">
    <source>
        <dbReference type="ARBA" id="ARBA00023004"/>
    </source>
</evidence>
<dbReference type="SUPFAM" id="SSF54862">
    <property type="entry name" value="4Fe-4S ferredoxins"/>
    <property type="match status" value="1"/>
</dbReference>
<gene>
    <name evidence="6" type="ORF">DPPLL_01100</name>
</gene>
<dbReference type="Gene3D" id="3.30.413.10">
    <property type="entry name" value="Sulfite Reductase Hemoprotein, domain 1"/>
    <property type="match status" value="1"/>
</dbReference>
<dbReference type="PANTHER" id="PTHR11493">
    <property type="entry name" value="SULFITE REDUCTASE [NADPH] SUBUNIT BETA-RELATED"/>
    <property type="match status" value="1"/>
</dbReference>
<evidence type="ECO:0000313" key="7">
    <source>
        <dbReference type="Proteomes" id="UP000830055"/>
    </source>
</evidence>
<organism evidence="6 7">
    <name type="scientific">Desulfofustis limnaeus</name>
    <dbReference type="NCBI Taxonomy" id="2740163"/>
    <lineage>
        <taxon>Bacteria</taxon>
        <taxon>Pseudomonadati</taxon>
        <taxon>Thermodesulfobacteriota</taxon>
        <taxon>Desulfobulbia</taxon>
        <taxon>Desulfobulbales</taxon>
        <taxon>Desulfocapsaceae</taxon>
        <taxon>Desulfofustis</taxon>
    </lineage>
</organism>
<keyword evidence="3" id="KW-0408">Iron</keyword>
<dbReference type="InterPro" id="IPR006067">
    <property type="entry name" value="NO2/SO3_Rdtase_4Fe4S_dom"/>
</dbReference>
<dbReference type="EMBL" id="AP025516">
    <property type="protein sequence ID" value="BDD85745.1"/>
    <property type="molecule type" value="Genomic_DNA"/>
</dbReference>
<evidence type="ECO:0000256" key="2">
    <source>
        <dbReference type="ARBA" id="ARBA00022723"/>
    </source>
</evidence>
<proteinExistence type="predicted"/>
<dbReference type="InterPro" id="IPR045169">
    <property type="entry name" value="NO2/SO3_Rdtase_4Fe4S_prot"/>
</dbReference>
<dbReference type="PANTHER" id="PTHR11493:SF54">
    <property type="entry name" value="ANAEROBIC SULFITE REDUCTASE SUBUNIT C"/>
    <property type="match status" value="1"/>
</dbReference>
<dbReference type="SUPFAM" id="SSF55124">
    <property type="entry name" value="Nitrite/Sulfite reductase N-terminal domain-like"/>
    <property type="match status" value="1"/>
</dbReference>
<dbReference type="Gene3D" id="3.30.70.20">
    <property type="match status" value="1"/>
</dbReference>
<dbReference type="Proteomes" id="UP000830055">
    <property type="component" value="Chromosome"/>
</dbReference>
<sequence>MAKHETPLLDQLETGPWPSFVTDLKKQAETKPEVYDILGQLELSYKDRITHWKHGGIVGVFGYGGGIVGRYSDLPEKFPGVEHFHTIRVAQPASKYYSTANLRKLMDLWEKHGSAVTNFHGSTGDIILLGTRTENLEPFFWDLTHEMGQDLGGSGSNLRTPACCLGQSRCEWACYDTQEACYQLTLKYQDEIHRPAFPYKFKFKFSGCPNDCVAAIARSDISVIGTWRDEIRIDQAAVKEYIAGNYPANGGAHSGRDWGKFDIQKEVIDLCPTQCMWMEGGELKIDDKECTRCMHCINVMPRALRPGADQGASILVGAKAPILEGAQMSTLIIPFMKVSADNEYEELVEFIEKVWDWWMEVGKNRERVGETMQRVGLPTFIKVMEIEPIPQMIKEPRSNPYVFWSDEEVPGGFERDIDEFRRRHAA</sequence>